<organism evidence="2 3">
    <name type="scientific">Streptomyces fodineus</name>
    <dbReference type="NCBI Taxonomy" id="1904616"/>
    <lineage>
        <taxon>Bacteria</taxon>
        <taxon>Bacillati</taxon>
        <taxon>Actinomycetota</taxon>
        <taxon>Actinomycetes</taxon>
        <taxon>Kitasatosporales</taxon>
        <taxon>Streptomycetaceae</taxon>
        <taxon>Streptomyces</taxon>
    </lineage>
</organism>
<name>A0A1D7YF39_9ACTN</name>
<feature type="region of interest" description="Disordered" evidence="1">
    <location>
        <begin position="1"/>
        <end position="26"/>
    </location>
</feature>
<dbReference type="EMBL" id="CP017248">
    <property type="protein sequence ID" value="AOR34217.1"/>
    <property type="molecule type" value="Genomic_DNA"/>
</dbReference>
<accession>A0A1D7YF39</accession>
<gene>
    <name evidence="2" type="ORF">BFF78_27005</name>
</gene>
<protein>
    <submittedName>
        <fullName evidence="2">Uncharacterized protein</fullName>
    </submittedName>
</protein>
<sequence length="66" mass="6497">MAGLSALGAGVSFAGGEDETPPTITATANSSANAVAYWGGYNTPQGGEHKDPAPEGYGQHSSGSDQ</sequence>
<dbReference type="AlphaFoldDB" id="A0A1D7YF39"/>
<feature type="region of interest" description="Disordered" evidence="1">
    <location>
        <begin position="38"/>
        <end position="66"/>
    </location>
</feature>
<dbReference type="Proteomes" id="UP000094960">
    <property type="component" value="Chromosome"/>
</dbReference>
<evidence type="ECO:0000256" key="1">
    <source>
        <dbReference type="SAM" id="MobiDB-lite"/>
    </source>
</evidence>
<evidence type="ECO:0000313" key="2">
    <source>
        <dbReference type="EMBL" id="AOR34217.1"/>
    </source>
</evidence>
<reference evidence="3" key="1">
    <citation type="submission" date="2016-09" db="EMBL/GenBank/DDBJ databases">
        <title>Streptomyces puniciscabiei strain:TW1S1 Genome sequencing and assembly.</title>
        <authorList>
            <person name="Kim M.-K."/>
            <person name="Kim S.B."/>
        </authorList>
    </citation>
    <scope>NUCLEOTIDE SEQUENCE [LARGE SCALE GENOMIC DNA]</scope>
    <source>
        <strain evidence="3">TW1S1</strain>
    </source>
</reference>
<keyword evidence="3" id="KW-1185">Reference proteome</keyword>
<evidence type="ECO:0000313" key="3">
    <source>
        <dbReference type="Proteomes" id="UP000094960"/>
    </source>
</evidence>
<proteinExistence type="predicted"/>
<dbReference type="KEGG" id="spun:BFF78_27005"/>